<name>A0AAN7GF42_9MYRT</name>
<evidence type="ECO:0000313" key="2">
    <source>
        <dbReference type="EMBL" id="KAK4744461.1"/>
    </source>
</evidence>
<gene>
    <name evidence="2" type="ORF">SAY87_010773</name>
</gene>
<keyword evidence="3" id="KW-1185">Reference proteome</keyword>
<dbReference type="AlphaFoldDB" id="A0AAN7GF42"/>
<dbReference type="EMBL" id="JAXIOK010000022">
    <property type="protein sequence ID" value="KAK4744461.1"/>
    <property type="molecule type" value="Genomic_DNA"/>
</dbReference>
<organism evidence="2 3">
    <name type="scientific">Trapa incisa</name>
    <dbReference type="NCBI Taxonomy" id="236973"/>
    <lineage>
        <taxon>Eukaryota</taxon>
        <taxon>Viridiplantae</taxon>
        <taxon>Streptophyta</taxon>
        <taxon>Embryophyta</taxon>
        <taxon>Tracheophyta</taxon>
        <taxon>Spermatophyta</taxon>
        <taxon>Magnoliopsida</taxon>
        <taxon>eudicotyledons</taxon>
        <taxon>Gunneridae</taxon>
        <taxon>Pentapetalae</taxon>
        <taxon>rosids</taxon>
        <taxon>malvids</taxon>
        <taxon>Myrtales</taxon>
        <taxon>Lythraceae</taxon>
        <taxon>Trapa</taxon>
    </lineage>
</organism>
<dbReference type="Proteomes" id="UP001345219">
    <property type="component" value="Chromosome 9"/>
</dbReference>
<accession>A0AAN7GF42</accession>
<reference evidence="2 3" key="1">
    <citation type="journal article" date="2023" name="Hortic Res">
        <title>Pangenome of water caltrop reveals structural variations and asymmetric subgenome divergence after allopolyploidization.</title>
        <authorList>
            <person name="Zhang X."/>
            <person name="Chen Y."/>
            <person name="Wang L."/>
            <person name="Yuan Y."/>
            <person name="Fang M."/>
            <person name="Shi L."/>
            <person name="Lu R."/>
            <person name="Comes H.P."/>
            <person name="Ma Y."/>
            <person name="Chen Y."/>
            <person name="Huang G."/>
            <person name="Zhou Y."/>
            <person name="Zheng Z."/>
            <person name="Qiu Y."/>
        </authorList>
    </citation>
    <scope>NUCLEOTIDE SEQUENCE [LARGE SCALE GENOMIC DNA]</scope>
    <source>
        <tissue evidence="2">Roots</tissue>
    </source>
</reference>
<feature type="region of interest" description="Disordered" evidence="1">
    <location>
        <begin position="75"/>
        <end position="107"/>
    </location>
</feature>
<evidence type="ECO:0000256" key="1">
    <source>
        <dbReference type="SAM" id="MobiDB-lite"/>
    </source>
</evidence>
<comment type="caution">
    <text evidence="2">The sequence shown here is derived from an EMBL/GenBank/DDBJ whole genome shotgun (WGS) entry which is preliminary data.</text>
</comment>
<proteinExistence type="predicted"/>
<sequence length="137" mass="15341">MEGNVGISILSRICRNLSGSTLLVSRLQQHHYSVLSSQFTNPFHEYPLQIKYQAPVLNQLPHGLSLLQHCGISSSATPEAEKEQGNTAEKDSAEAAKEDLDNEDDLSMDDLVKLVTEKEELLKVKHKQIEEMQDKVL</sequence>
<evidence type="ECO:0000313" key="3">
    <source>
        <dbReference type="Proteomes" id="UP001345219"/>
    </source>
</evidence>
<protein>
    <submittedName>
        <fullName evidence="2">Uncharacterized protein</fullName>
    </submittedName>
</protein>
<feature type="compositionally biased region" description="Basic and acidic residues" evidence="1">
    <location>
        <begin position="79"/>
        <end position="99"/>
    </location>
</feature>